<evidence type="ECO:0000259" key="1">
    <source>
        <dbReference type="Pfam" id="PF08242"/>
    </source>
</evidence>
<keyword evidence="2" id="KW-0489">Methyltransferase</keyword>
<keyword evidence="2" id="KW-0808">Transferase</keyword>
<dbReference type="PANTHER" id="PTHR45128">
    <property type="entry name" value="METHYLTRANSFERASE TYPE 11"/>
    <property type="match status" value="1"/>
</dbReference>
<name>A0ABV9RGC3_9PSEU</name>
<comment type="caution">
    <text evidence="2">The sequence shown here is derived from an EMBL/GenBank/DDBJ whole genome shotgun (WGS) entry which is preliminary data.</text>
</comment>
<reference evidence="3" key="1">
    <citation type="journal article" date="2019" name="Int. J. Syst. Evol. Microbiol.">
        <title>The Global Catalogue of Microorganisms (GCM) 10K type strain sequencing project: providing services to taxonomists for standard genome sequencing and annotation.</title>
        <authorList>
            <consortium name="The Broad Institute Genomics Platform"/>
            <consortium name="The Broad Institute Genome Sequencing Center for Infectious Disease"/>
            <person name="Wu L."/>
            <person name="Ma J."/>
        </authorList>
    </citation>
    <scope>NUCLEOTIDE SEQUENCE [LARGE SCALE GENOMIC DNA]</scope>
    <source>
        <strain evidence="3">CCUG 50347</strain>
    </source>
</reference>
<keyword evidence="3" id="KW-1185">Reference proteome</keyword>
<dbReference type="CDD" id="cd02440">
    <property type="entry name" value="AdoMet_MTases"/>
    <property type="match status" value="1"/>
</dbReference>
<sequence>MVEHRHCTGYPSARVDGFDVDAASIDAARRHAEAEGVDDRVRVNHAEVASAEAGAYDLVCAFECVHDMPSPVSVLAAMRRAVAPGGTVLIMDEKVA</sequence>
<dbReference type="GO" id="GO:0102208">
    <property type="term" value="F:2-polyprenyl-6-hydroxyphenol methylase activity"/>
    <property type="evidence" value="ECO:0007669"/>
    <property type="project" value="UniProtKB-EC"/>
</dbReference>
<accession>A0ABV9RGC3</accession>
<dbReference type="EMBL" id="JBHSIM010000024">
    <property type="protein sequence ID" value="MFC4833254.1"/>
    <property type="molecule type" value="Genomic_DNA"/>
</dbReference>
<dbReference type="InterPro" id="IPR029063">
    <property type="entry name" value="SAM-dependent_MTases_sf"/>
</dbReference>
<gene>
    <name evidence="2" type="ORF">ACFPEL_12635</name>
</gene>
<dbReference type="GO" id="GO:0032259">
    <property type="term" value="P:methylation"/>
    <property type="evidence" value="ECO:0007669"/>
    <property type="project" value="UniProtKB-KW"/>
</dbReference>
<dbReference type="InterPro" id="IPR013217">
    <property type="entry name" value="Methyltransf_12"/>
</dbReference>
<dbReference type="SUPFAM" id="SSF53335">
    <property type="entry name" value="S-adenosyl-L-methionine-dependent methyltransferases"/>
    <property type="match status" value="1"/>
</dbReference>
<dbReference type="InterPro" id="IPR053173">
    <property type="entry name" value="SAM-binding_MTase"/>
</dbReference>
<proteinExistence type="predicted"/>
<dbReference type="Gene3D" id="3.40.50.150">
    <property type="entry name" value="Vaccinia Virus protein VP39"/>
    <property type="match status" value="1"/>
</dbReference>
<protein>
    <submittedName>
        <fullName evidence="2">Class I SAM-dependent methyltransferase</fullName>
        <ecNumber evidence="2">2.1.1.222</ecNumber>
        <ecNumber evidence="2">2.1.1.64</ecNumber>
    </submittedName>
</protein>
<evidence type="ECO:0000313" key="3">
    <source>
        <dbReference type="Proteomes" id="UP001595909"/>
    </source>
</evidence>
<feature type="domain" description="Methyltransferase type 12" evidence="1">
    <location>
        <begin position="11"/>
        <end position="87"/>
    </location>
</feature>
<dbReference type="Proteomes" id="UP001595909">
    <property type="component" value="Unassembled WGS sequence"/>
</dbReference>
<dbReference type="PANTHER" id="PTHR45128:SF2">
    <property type="entry name" value="METHYLTRANSFERASE DOMAIN-CONTAINING PROTEIN"/>
    <property type="match status" value="1"/>
</dbReference>
<dbReference type="RefSeq" id="WP_337994205.1">
    <property type="nucleotide sequence ID" value="NZ_BAABHN010000024.1"/>
</dbReference>
<dbReference type="EC" id="2.1.1.222" evidence="2"/>
<organism evidence="2 3">
    <name type="scientific">Actinomycetospora chibensis</name>
    <dbReference type="NCBI Taxonomy" id="663606"/>
    <lineage>
        <taxon>Bacteria</taxon>
        <taxon>Bacillati</taxon>
        <taxon>Actinomycetota</taxon>
        <taxon>Actinomycetes</taxon>
        <taxon>Pseudonocardiales</taxon>
        <taxon>Pseudonocardiaceae</taxon>
        <taxon>Actinomycetospora</taxon>
    </lineage>
</organism>
<dbReference type="EC" id="2.1.1.64" evidence="2"/>
<dbReference type="Pfam" id="PF08242">
    <property type="entry name" value="Methyltransf_12"/>
    <property type="match status" value="1"/>
</dbReference>
<evidence type="ECO:0000313" key="2">
    <source>
        <dbReference type="EMBL" id="MFC4833254.1"/>
    </source>
</evidence>
<dbReference type="GO" id="GO:0061542">
    <property type="term" value="F:3-demethylubiquinol 3-O-methyltransferase activity"/>
    <property type="evidence" value="ECO:0007669"/>
    <property type="project" value="UniProtKB-EC"/>
</dbReference>